<reference evidence="9 10" key="1">
    <citation type="submission" date="2018-04" db="EMBL/GenBank/DDBJ databases">
        <title>Camelliibacillus theae gen. nov., sp. nov., isolated from Pu'er tea.</title>
        <authorList>
            <person name="Niu L."/>
        </authorList>
    </citation>
    <scope>NUCLEOTIDE SEQUENCE [LARGE SCALE GENOMIC DNA]</scope>
    <source>
        <strain evidence="9 10">T8</strain>
    </source>
</reference>
<dbReference type="EMBL" id="QCZG01000010">
    <property type="protein sequence ID" value="PWA12271.1"/>
    <property type="molecule type" value="Genomic_DNA"/>
</dbReference>
<feature type="transmembrane region" description="Helical" evidence="7">
    <location>
        <begin position="267"/>
        <end position="289"/>
    </location>
</feature>
<evidence type="ECO:0000256" key="5">
    <source>
        <dbReference type="ARBA" id="ARBA00022989"/>
    </source>
</evidence>
<keyword evidence="10" id="KW-1185">Reference proteome</keyword>
<dbReference type="Proteomes" id="UP000245998">
    <property type="component" value="Unassembled WGS sequence"/>
</dbReference>
<evidence type="ECO:0000256" key="7">
    <source>
        <dbReference type="RuleBase" id="RU363032"/>
    </source>
</evidence>
<gene>
    <name evidence="9" type="ORF">DCC39_06540</name>
</gene>
<feature type="transmembrane region" description="Helical" evidence="7">
    <location>
        <begin position="221"/>
        <end position="247"/>
    </location>
</feature>
<evidence type="ECO:0000256" key="2">
    <source>
        <dbReference type="ARBA" id="ARBA00022448"/>
    </source>
</evidence>
<keyword evidence="4 7" id="KW-0812">Transmembrane</keyword>
<proteinExistence type="inferred from homology"/>
<protein>
    <submittedName>
        <fullName evidence="9">ABC transporter permease</fullName>
    </submittedName>
</protein>
<dbReference type="InterPro" id="IPR000515">
    <property type="entry name" value="MetI-like"/>
</dbReference>
<dbReference type="Pfam" id="PF00528">
    <property type="entry name" value="BPD_transp_1"/>
    <property type="match status" value="1"/>
</dbReference>
<feature type="transmembrane region" description="Helical" evidence="7">
    <location>
        <begin position="39"/>
        <end position="61"/>
    </location>
</feature>
<dbReference type="PANTHER" id="PTHR43386">
    <property type="entry name" value="OLIGOPEPTIDE TRANSPORT SYSTEM PERMEASE PROTEIN APPC"/>
    <property type="match status" value="1"/>
</dbReference>
<evidence type="ECO:0000313" key="10">
    <source>
        <dbReference type="Proteomes" id="UP000245998"/>
    </source>
</evidence>
<evidence type="ECO:0000256" key="1">
    <source>
        <dbReference type="ARBA" id="ARBA00004651"/>
    </source>
</evidence>
<keyword evidence="5 7" id="KW-1133">Transmembrane helix</keyword>
<dbReference type="GO" id="GO:0005886">
    <property type="term" value="C:plasma membrane"/>
    <property type="evidence" value="ECO:0007669"/>
    <property type="project" value="UniProtKB-SubCell"/>
</dbReference>
<dbReference type="InterPro" id="IPR025966">
    <property type="entry name" value="OppC_N"/>
</dbReference>
<dbReference type="InterPro" id="IPR050366">
    <property type="entry name" value="BP-dependent_transpt_permease"/>
</dbReference>
<dbReference type="InterPro" id="IPR035906">
    <property type="entry name" value="MetI-like_sf"/>
</dbReference>
<dbReference type="OrthoDB" id="9797472at2"/>
<keyword evidence="3" id="KW-1003">Cell membrane</keyword>
<dbReference type="RefSeq" id="WP_116554094.1">
    <property type="nucleotide sequence ID" value="NZ_QCZG01000010.1"/>
</dbReference>
<dbReference type="CDD" id="cd06261">
    <property type="entry name" value="TM_PBP2"/>
    <property type="match status" value="1"/>
</dbReference>
<accession>A0A2U1K428</accession>
<dbReference type="PROSITE" id="PS50928">
    <property type="entry name" value="ABC_TM1"/>
    <property type="match status" value="1"/>
</dbReference>
<dbReference type="Pfam" id="PF12911">
    <property type="entry name" value="OppC_N"/>
    <property type="match status" value="1"/>
</dbReference>
<organism evidence="9 10">
    <name type="scientific">Pueribacillus theae</name>
    <dbReference type="NCBI Taxonomy" id="2171751"/>
    <lineage>
        <taxon>Bacteria</taxon>
        <taxon>Bacillati</taxon>
        <taxon>Bacillota</taxon>
        <taxon>Bacilli</taxon>
        <taxon>Bacillales</taxon>
        <taxon>Bacillaceae</taxon>
        <taxon>Pueribacillus</taxon>
    </lineage>
</organism>
<dbReference type="Gene3D" id="1.10.3720.10">
    <property type="entry name" value="MetI-like"/>
    <property type="match status" value="1"/>
</dbReference>
<evidence type="ECO:0000256" key="4">
    <source>
        <dbReference type="ARBA" id="ARBA00022692"/>
    </source>
</evidence>
<evidence type="ECO:0000259" key="8">
    <source>
        <dbReference type="PROSITE" id="PS50928"/>
    </source>
</evidence>
<sequence length="302" mass="32809">MEQLQLEPQITQKEIAIKKNTKLIKFKDDCKRFIATQPIGTISIIFIFIVVVVAILAPLLAPYDPVAQNRQAFLAGPSAQHILGTDDLGRDVFSRIVYGSRISLIVGFASVVFSLIFGILFGVISGYFGGVVDMILQRVMDAILAIPALILALFIAALLGPAIQNVIIALVVVETPRFARIVRGEMLKIREMNYVEASRSVGSSVFRIIWKHGLPNMMAPIIVLSSLAFGQSIIAEASLSFLGIGTPPPKPSWGLMLSGASRYMENAPWLVLFPGLALGLCVLAFNLLGDSLRDFLDPKLSS</sequence>
<name>A0A2U1K428_9BACI</name>
<keyword evidence="6 7" id="KW-0472">Membrane</keyword>
<dbReference type="AlphaFoldDB" id="A0A2U1K428"/>
<dbReference type="PANTHER" id="PTHR43386:SF1">
    <property type="entry name" value="D,D-DIPEPTIDE TRANSPORT SYSTEM PERMEASE PROTEIN DDPC-RELATED"/>
    <property type="match status" value="1"/>
</dbReference>
<evidence type="ECO:0000256" key="6">
    <source>
        <dbReference type="ARBA" id="ARBA00023136"/>
    </source>
</evidence>
<evidence type="ECO:0000256" key="3">
    <source>
        <dbReference type="ARBA" id="ARBA00022475"/>
    </source>
</evidence>
<comment type="subcellular location">
    <subcellularLocation>
        <location evidence="1 7">Cell membrane</location>
        <topology evidence="1 7">Multi-pass membrane protein</topology>
    </subcellularLocation>
</comment>
<feature type="transmembrane region" description="Helical" evidence="7">
    <location>
        <begin position="104"/>
        <end position="128"/>
    </location>
</feature>
<comment type="caution">
    <text evidence="9">The sequence shown here is derived from an EMBL/GenBank/DDBJ whole genome shotgun (WGS) entry which is preliminary data.</text>
</comment>
<feature type="domain" description="ABC transmembrane type-1" evidence="8">
    <location>
        <begin position="100"/>
        <end position="289"/>
    </location>
</feature>
<comment type="similarity">
    <text evidence="7">Belongs to the binding-protein-dependent transport system permease family.</text>
</comment>
<feature type="transmembrane region" description="Helical" evidence="7">
    <location>
        <begin position="148"/>
        <end position="173"/>
    </location>
</feature>
<dbReference type="GO" id="GO:0055085">
    <property type="term" value="P:transmembrane transport"/>
    <property type="evidence" value="ECO:0007669"/>
    <property type="project" value="InterPro"/>
</dbReference>
<keyword evidence="2 7" id="KW-0813">Transport</keyword>
<evidence type="ECO:0000313" key="9">
    <source>
        <dbReference type="EMBL" id="PWA12271.1"/>
    </source>
</evidence>
<dbReference type="SUPFAM" id="SSF161098">
    <property type="entry name" value="MetI-like"/>
    <property type="match status" value="1"/>
</dbReference>